<sequence length="232" mass="24654">MRTKTTTTASAVLTCLLAGALVAGCGGGDSGGHESADDMLEDANAAMRALKSVRVDSTSTAAKGGTVTVRLVTDLDSRCTAKTTFSRGGTLEQIRIGETDYVRPDRAYLENRKPGDVTGEQRLWIKKPADAAQPGDGLSSCTRPFESFGTAKKGKNTRVGDREAVELTVTDEGDKGGTYTFYVATEGKPYLLKAVYKDAEYDTATSFADFDAPLDIRPPKPAEVIDAEAVRP</sequence>
<dbReference type="Gene3D" id="2.50.20.20">
    <property type="match status" value="1"/>
</dbReference>
<evidence type="ECO:0008006" key="5">
    <source>
        <dbReference type="Google" id="ProtNLM"/>
    </source>
</evidence>
<dbReference type="Proteomes" id="UP000189443">
    <property type="component" value="Chromosome"/>
</dbReference>
<name>A0A1S6JL17_9ACTN</name>
<dbReference type="KEGG" id="spac:B1H29_34505"/>
<evidence type="ECO:0000313" key="4">
    <source>
        <dbReference type="Proteomes" id="UP000189443"/>
    </source>
</evidence>
<dbReference type="EMBL" id="CP019724">
    <property type="protein sequence ID" value="AQS72401.1"/>
    <property type="molecule type" value="Genomic_DNA"/>
</dbReference>
<feature type="chain" id="PRO_5039032638" description="Lipoprotein" evidence="2">
    <location>
        <begin position="24"/>
        <end position="232"/>
    </location>
</feature>
<keyword evidence="4" id="KW-1185">Reference proteome</keyword>
<keyword evidence="2" id="KW-0732">Signal</keyword>
<protein>
    <recommendedName>
        <fullName evidence="5">Lipoprotein</fullName>
    </recommendedName>
</protein>
<evidence type="ECO:0000313" key="3">
    <source>
        <dbReference type="EMBL" id="AQS72401.1"/>
    </source>
</evidence>
<feature type="region of interest" description="Disordered" evidence="1">
    <location>
        <begin position="212"/>
        <end position="232"/>
    </location>
</feature>
<accession>A0A1S6JL17</accession>
<organism evidence="3 4">
    <name type="scientific">Streptomyces pactum</name>
    <dbReference type="NCBI Taxonomy" id="68249"/>
    <lineage>
        <taxon>Bacteria</taxon>
        <taxon>Bacillati</taxon>
        <taxon>Actinomycetota</taxon>
        <taxon>Actinomycetes</taxon>
        <taxon>Kitasatosporales</taxon>
        <taxon>Streptomycetaceae</taxon>
        <taxon>Streptomyces</taxon>
    </lineage>
</organism>
<reference evidence="3 4" key="1">
    <citation type="submission" date="2017-02" db="EMBL/GenBank/DDBJ databases">
        <title>Streptomyces pactum ACT12 Genome sequencing and assembly.</title>
        <authorList>
            <person name="Xue Q."/>
            <person name="Yan X."/>
            <person name="Jia L."/>
            <person name="Yan H."/>
        </authorList>
    </citation>
    <scope>NUCLEOTIDE SEQUENCE [LARGE SCALE GENOMIC DNA]</scope>
    <source>
        <strain evidence="3 4">ACT12</strain>
    </source>
</reference>
<dbReference type="AlphaFoldDB" id="A0A1S6JL17"/>
<gene>
    <name evidence="3" type="ORF">B1H29_34505</name>
</gene>
<dbReference type="RefSeq" id="WP_055420879.1">
    <property type="nucleotide sequence ID" value="NZ_CP019724.1"/>
</dbReference>
<proteinExistence type="predicted"/>
<feature type="signal peptide" evidence="2">
    <location>
        <begin position="1"/>
        <end position="23"/>
    </location>
</feature>
<dbReference type="OrthoDB" id="3745543at2"/>
<dbReference type="PROSITE" id="PS51257">
    <property type="entry name" value="PROKAR_LIPOPROTEIN"/>
    <property type="match status" value="1"/>
</dbReference>
<evidence type="ECO:0000256" key="1">
    <source>
        <dbReference type="SAM" id="MobiDB-lite"/>
    </source>
</evidence>
<evidence type="ECO:0000256" key="2">
    <source>
        <dbReference type="SAM" id="SignalP"/>
    </source>
</evidence>